<evidence type="ECO:0000313" key="16">
    <source>
        <dbReference type="Proteomes" id="UP000031366"/>
    </source>
</evidence>
<feature type="transmembrane region" description="Helical" evidence="13">
    <location>
        <begin position="194"/>
        <end position="213"/>
    </location>
</feature>
<dbReference type="AlphaFoldDB" id="A0A0C1R2E7"/>
<dbReference type="GO" id="GO:0006508">
    <property type="term" value="P:proteolysis"/>
    <property type="evidence" value="ECO:0007669"/>
    <property type="project" value="UniProtKB-KW"/>
</dbReference>
<evidence type="ECO:0000256" key="2">
    <source>
        <dbReference type="ARBA" id="ARBA00004651"/>
    </source>
</evidence>
<evidence type="ECO:0000256" key="6">
    <source>
        <dbReference type="ARBA" id="ARBA00022692"/>
    </source>
</evidence>
<comment type="subcellular location">
    <subcellularLocation>
        <location evidence="2">Cell membrane</location>
        <topology evidence="2">Multi-pass membrane protein</topology>
    </subcellularLocation>
</comment>
<protein>
    <submittedName>
        <fullName evidence="15">Peptidase M50 family protein</fullName>
    </submittedName>
</protein>
<sequence>MRIDLLGKVLMIPAILVAFTFHEYAHARVAVKLGDNTPKYQGRLTLNPFAHIDFLGFFMILFWGFGWAKPVQVNPNALKNYYKDDLKISIAGPLANLACSIVAIIILAILGKVLPNTKLASIINTIVYLTAYYNCFWLFLNLIPIPGFDGFHILKDLFPRQFYKISDKIYGYQLIIFILLIAPVLGGGKSLMTYLVQMPANYLFSFLANLVGLGI</sequence>
<evidence type="ECO:0000256" key="10">
    <source>
        <dbReference type="ARBA" id="ARBA00022989"/>
    </source>
</evidence>
<dbReference type="InterPro" id="IPR008915">
    <property type="entry name" value="Peptidase_M50"/>
</dbReference>
<keyword evidence="11" id="KW-0482">Metalloprotease</keyword>
<evidence type="ECO:0000256" key="5">
    <source>
        <dbReference type="ARBA" id="ARBA00022670"/>
    </source>
</evidence>
<dbReference type="InterPro" id="IPR044537">
    <property type="entry name" value="Rip2-like"/>
</dbReference>
<proteinExistence type="inferred from homology"/>
<evidence type="ECO:0000256" key="13">
    <source>
        <dbReference type="SAM" id="Phobius"/>
    </source>
</evidence>
<dbReference type="EMBL" id="AYSO01000014">
    <property type="protein sequence ID" value="KIE47652.1"/>
    <property type="molecule type" value="Genomic_DNA"/>
</dbReference>
<dbReference type="RefSeq" id="WP_039631611.1">
    <property type="nucleotide sequence ID" value="NZ_AYSO01000014.1"/>
</dbReference>
<dbReference type="Pfam" id="PF02163">
    <property type="entry name" value="Peptidase_M50"/>
    <property type="match status" value="1"/>
</dbReference>
<evidence type="ECO:0000256" key="8">
    <source>
        <dbReference type="ARBA" id="ARBA00022801"/>
    </source>
</evidence>
<evidence type="ECO:0000256" key="1">
    <source>
        <dbReference type="ARBA" id="ARBA00001947"/>
    </source>
</evidence>
<evidence type="ECO:0000256" key="4">
    <source>
        <dbReference type="ARBA" id="ARBA00022475"/>
    </source>
</evidence>
<evidence type="ECO:0000256" key="12">
    <source>
        <dbReference type="ARBA" id="ARBA00023136"/>
    </source>
</evidence>
<evidence type="ECO:0000256" key="11">
    <source>
        <dbReference type="ARBA" id="ARBA00023049"/>
    </source>
</evidence>
<evidence type="ECO:0000256" key="7">
    <source>
        <dbReference type="ARBA" id="ARBA00022723"/>
    </source>
</evidence>
<keyword evidence="16" id="KW-1185">Reference proteome</keyword>
<reference evidence="15 16" key="1">
    <citation type="journal article" date="2015" name="Infect. Genet. Evol.">
        <title>Genomic sequences of six botulinum neurotoxin-producing strains representing three clostridial species illustrate the mobility and diversity of botulinum neurotoxin genes.</title>
        <authorList>
            <person name="Smith T.J."/>
            <person name="Hill K.K."/>
            <person name="Xie G."/>
            <person name="Foley B.T."/>
            <person name="Williamson C.H."/>
            <person name="Foster J.T."/>
            <person name="Johnson S.L."/>
            <person name="Chertkov O."/>
            <person name="Teshima H."/>
            <person name="Gibbons H.S."/>
            <person name="Johnsky L.A."/>
            <person name="Karavis M.A."/>
            <person name="Smith L.A."/>
        </authorList>
    </citation>
    <scope>NUCLEOTIDE SEQUENCE [LARGE SCALE GENOMIC DNA]</scope>
    <source>
        <strain evidence="15 16">CDC 2741</strain>
    </source>
</reference>
<feature type="transmembrane region" description="Helical" evidence="13">
    <location>
        <begin position="169"/>
        <end position="188"/>
    </location>
</feature>
<dbReference type="PANTHER" id="PTHR35864:SF1">
    <property type="entry name" value="ZINC METALLOPROTEASE YWHC-RELATED"/>
    <property type="match status" value="1"/>
</dbReference>
<feature type="transmembrane region" description="Helical" evidence="13">
    <location>
        <begin position="51"/>
        <end position="68"/>
    </location>
</feature>
<keyword evidence="7" id="KW-0479">Metal-binding</keyword>
<organism evidence="15 16">
    <name type="scientific">Clostridium argentinense CDC 2741</name>
    <dbReference type="NCBI Taxonomy" id="1418104"/>
    <lineage>
        <taxon>Bacteria</taxon>
        <taxon>Bacillati</taxon>
        <taxon>Bacillota</taxon>
        <taxon>Clostridia</taxon>
        <taxon>Eubacteriales</taxon>
        <taxon>Clostridiaceae</taxon>
        <taxon>Clostridium</taxon>
    </lineage>
</organism>
<keyword evidence="10 13" id="KW-1133">Transmembrane helix</keyword>
<accession>A0A0C1R2E7</accession>
<feature type="domain" description="Peptidase M50" evidence="14">
    <location>
        <begin position="120"/>
        <end position="180"/>
    </location>
</feature>
<evidence type="ECO:0000256" key="9">
    <source>
        <dbReference type="ARBA" id="ARBA00022833"/>
    </source>
</evidence>
<dbReference type="Proteomes" id="UP000031366">
    <property type="component" value="Unassembled WGS sequence"/>
</dbReference>
<comment type="cofactor">
    <cofactor evidence="1">
        <name>Zn(2+)</name>
        <dbReference type="ChEBI" id="CHEBI:29105"/>
    </cofactor>
</comment>
<dbReference type="OrthoDB" id="9800627at2"/>
<evidence type="ECO:0000313" key="15">
    <source>
        <dbReference type="EMBL" id="KIE47652.1"/>
    </source>
</evidence>
<dbReference type="CDD" id="cd06158">
    <property type="entry name" value="S2P-M50_like_1"/>
    <property type="match status" value="1"/>
</dbReference>
<dbReference type="STRING" id="29341.RSJ17_09365"/>
<dbReference type="PANTHER" id="PTHR35864">
    <property type="entry name" value="ZINC METALLOPROTEASE MJ0611-RELATED"/>
    <property type="match status" value="1"/>
</dbReference>
<comment type="similarity">
    <text evidence="3">Belongs to the peptidase M50B family.</text>
</comment>
<gene>
    <name evidence="15" type="ORF">U732_3136</name>
</gene>
<dbReference type="GO" id="GO:0008237">
    <property type="term" value="F:metallopeptidase activity"/>
    <property type="evidence" value="ECO:0007669"/>
    <property type="project" value="UniProtKB-KW"/>
</dbReference>
<keyword evidence="12 13" id="KW-0472">Membrane</keyword>
<dbReference type="GO" id="GO:0005886">
    <property type="term" value="C:plasma membrane"/>
    <property type="evidence" value="ECO:0007669"/>
    <property type="project" value="UniProtKB-SubCell"/>
</dbReference>
<keyword evidence="6 13" id="KW-0812">Transmembrane</keyword>
<keyword evidence="4" id="KW-1003">Cell membrane</keyword>
<name>A0A0C1R2E7_9CLOT</name>
<dbReference type="GO" id="GO:0046872">
    <property type="term" value="F:metal ion binding"/>
    <property type="evidence" value="ECO:0007669"/>
    <property type="project" value="UniProtKB-KW"/>
</dbReference>
<dbReference type="InterPro" id="IPR052348">
    <property type="entry name" value="Metallopeptidase_M50B"/>
</dbReference>
<keyword evidence="5" id="KW-0645">Protease</keyword>
<keyword evidence="9" id="KW-0862">Zinc</keyword>
<evidence type="ECO:0000259" key="14">
    <source>
        <dbReference type="Pfam" id="PF02163"/>
    </source>
</evidence>
<keyword evidence="8" id="KW-0378">Hydrolase</keyword>
<comment type="caution">
    <text evidence="15">The sequence shown here is derived from an EMBL/GenBank/DDBJ whole genome shotgun (WGS) entry which is preliminary data.</text>
</comment>
<feature type="transmembrane region" description="Helical" evidence="13">
    <location>
        <begin position="122"/>
        <end position="148"/>
    </location>
</feature>
<evidence type="ECO:0000256" key="3">
    <source>
        <dbReference type="ARBA" id="ARBA00007931"/>
    </source>
</evidence>
<feature type="transmembrane region" description="Helical" evidence="13">
    <location>
        <begin position="88"/>
        <end position="110"/>
    </location>
</feature>